<dbReference type="GeneID" id="132800199"/>
<protein>
    <submittedName>
        <fullName evidence="6">Uncharacterized protein LOC132800199</fullName>
    </submittedName>
</protein>
<dbReference type="Pfam" id="PF00400">
    <property type="entry name" value="WD40"/>
    <property type="match status" value="2"/>
</dbReference>
<dbReference type="InterPro" id="IPR001680">
    <property type="entry name" value="WD40_rpt"/>
</dbReference>
<feature type="repeat" description="WD" evidence="4">
    <location>
        <begin position="117"/>
        <end position="153"/>
    </location>
</feature>
<dbReference type="RefSeq" id="XP_060669291.1">
    <property type="nucleotide sequence ID" value="XM_060813308.1"/>
</dbReference>
<evidence type="ECO:0000313" key="6">
    <source>
        <dbReference type="RefSeq" id="XP_060669291.1"/>
    </source>
</evidence>
<keyword evidence="2 4" id="KW-0853">WD repeat</keyword>
<dbReference type="SUPFAM" id="SSF50978">
    <property type="entry name" value="WD40 repeat-like"/>
    <property type="match status" value="1"/>
</dbReference>
<evidence type="ECO:0000256" key="2">
    <source>
        <dbReference type="ARBA" id="ARBA00022574"/>
    </source>
</evidence>
<name>A0ABM3ZXS7_ZIZJJ</name>
<dbReference type="InterPro" id="IPR036322">
    <property type="entry name" value="WD40_repeat_dom_sf"/>
</dbReference>
<proteinExistence type="inferred from homology"/>
<reference evidence="5" key="1">
    <citation type="submission" date="2025-05" db="UniProtKB">
        <authorList>
            <consortium name="RefSeq"/>
        </authorList>
    </citation>
    <scope>NUCLEOTIDE SEQUENCE [LARGE SCALE GENOMIC DNA]</scope>
</reference>
<dbReference type="PROSITE" id="PS50082">
    <property type="entry name" value="WD_REPEATS_2"/>
    <property type="match status" value="1"/>
</dbReference>
<sequence length="209" mass="22964">MIVAGNISGYIVFWNLDSNGEGEDGIYLNHPHWGPILQGFQFSTIACPSVIIFSSCYEGVVLLMDAGRKVFDLVYPCENIIFSFSQQPNDGNCLYFCEGCGGLNIFDKRTGNCPTKWSLHGDRISTIDFDPGNPNIIPTSSSDRTASIWDLRNINADKPKTLKTGSHERAVHSAYFSSYGSSLATTSSDKNIGITSVVNTEDLFLRITL</sequence>
<dbReference type="InterPro" id="IPR015943">
    <property type="entry name" value="WD40/YVTN_repeat-like_dom_sf"/>
</dbReference>
<evidence type="ECO:0000256" key="1">
    <source>
        <dbReference type="ARBA" id="ARBA00005434"/>
    </source>
</evidence>
<organism evidence="5 6">
    <name type="scientific">Ziziphus jujuba</name>
    <name type="common">Chinese jujube</name>
    <name type="synonym">Ziziphus sativa</name>
    <dbReference type="NCBI Taxonomy" id="326968"/>
    <lineage>
        <taxon>Eukaryota</taxon>
        <taxon>Viridiplantae</taxon>
        <taxon>Streptophyta</taxon>
        <taxon>Embryophyta</taxon>
        <taxon>Tracheophyta</taxon>
        <taxon>Spermatophyta</taxon>
        <taxon>Magnoliopsida</taxon>
        <taxon>eudicotyledons</taxon>
        <taxon>Gunneridae</taxon>
        <taxon>Pentapetalae</taxon>
        <taxon>rosids</taxon>
        <taxon>fabids</taxon>
        <taxon>Rosales</taxon>
        <taxon>Rhamnaceae</taxon>
        <taxon>Paliureae</taxon>
        <taxon>Ziziphus</taxon>
    </lineage>
</organism>
<evidence type="ECO:0000313" key="5">
    <source>
        <dbReference type="Proteomes" id="UP001652623"/>
    </source>
</evidence>
<evidence type="ECO:0000256" key="3">
    <source>
        <dbReference type="ARBA" id="ARBA00022737"/>
    </source>
</evidence>
<dbReference type="Gene3D" id="2.130.10.10">
    <property type="entry name" value="YVTN repeat-like/Quinoprotein amine dehydrogenase"/>
    <property type="match status" value="1"/>
</dbReference>
<reference evidence="6" key="2">
    <citation type="submission" date="2025-08" db="UniProtKB">
        <authorList>
            <consortium name="RefSeq"/>
        </authorList>
    </citation>
    <scope>IDENTIFICATION</scope>
    <source>
        <tissue evidence="6">Seedling</tissue>
    </source>
</reference>
<dbReference type="SMART" id="SM00320">
    <property type="entry name" value="WD40"/>
    <property type="match status" value="2"/>
</dbReference>
<keyword evidence="5" id="KW-1185">Reference proteome</keyword>
<gene>
    <name evidence="6" type="primary">LOC132800199</name>
</gene>
<keyword evidence="3" id="KW-0677">Repeat</keyword>
<comment type="similarity">
    <text evidence="1">Belongs to the WD repeat DDB2/WDR76 family.</text>
</comment>
<dbReference type="PANTHER" id="PTHR14773:SF0">
    <property type="entry name" value="WD REPEAT-CONTAINING PROTEIN 76"/>
    <property type="match status" value="1"/>
</dbReference>
<dbReference type="PANTHER" id="PTHR14773">
    <property type="entry name" value="WD REPEAT-CONTAINING PROTEIN 76"/>
    <property type="match status" value="1"/>
</dbReference>
<dbReference type="InterPro" id="IPR050853">
    <property type="entry name" value="WD_repeat_DNA-damage-binding"/>
</dbReference>
<evidence type="ECO:0000256" key="4">
    <source>
        <dbReference type="PROSITE-ProRule" id="PRU00221"/>
    </source>
</evidence>
<accession>A0ABM3ZXS7</accession>
<dbReference type="Proteomes" id="UP001652623">
    <property type="component" value="Chromosome 1"/>
</dbReference>